<dbReference type="InterPro" id="IPR052712">
    <property type="entry name" value="Acid_resist_chaperone_HdeD"/>
</dbReference>
<dbReference type="PANTHER" id="PTHR34989">
    <property type="entry name" value="PROTEIN HDED"/>
    <property type="match status" value="1"/>
</dbReference>
<keyword evidence="1" id="KW-1133">Transmembrane helix</keyword>
<dbReference type="Proteomes" id="UP000004508">
    <property type="component" value="Unassembled WGS sequence"/>
</dbReference>
<dbReference type="InParanoid" id="D6TEQ9"/>
<dbReference type="GO" id="GO:0005886">
    <property type="term" value="C:plasma membrane"/>
    <property type="evidence" value="ECO:0007669"/>
    <property type="project" value="TreeGrafter"/>
</dbReference>
<dbReference type="PANTHER" id="PTHR34989:SF1">
    <property type="entry name" value="PROTEIN HDED"/>
    <property type="match status" value="1"/>
</dbReference>
<comment type="caution">
    <text evidence="2">The sequence shown here is derived from an EMBL/GenBank/DDBJ whole genome shotgun (WGS) entry which is preliminary data.</text>
</comment>
<name>D6TEQ9_KTERA</name>
<dbReference type="OrthoDB" id="193343at2"/>
<evidence type="ECO:0000313" key="3">
    <source>
        <dbReference type="Proteomes" id="UP000004508"/>
    </source>
</evidence>
<gene>
    <name evidence="2" type="ORF">Krac_9982</name>
</gene>
<keyword evidence="1" id="KW-0472">Membrane</keyword>
<organism evidence="2 3">
    <name type="scientific">Ktedonobacter racemifer DSM 44963</name>
    <dbReference type="NCBI Taxonomy" id="485913"/>
    <lineage>
        <taxon>Bacteria</taxon>
        <taxon>Bacillati</taxon>
        <taxon>Chloroflexota</taxon>
        <taxon>Ktedonobacteria</taxon>
        <taxon>Ktedonobacterales</taxon>
        <taxon>Ktedonobacteraceae</taxon>
        <taxon>Ktedonobacter</taxon>
    </lineage>
</organism>
<feature type="transmembrane region" description="Helical" evidence="1">
    <location>
        <begin position="31"/>
        <end position="51"/>
    </location>
</feature>
<proteinExistence type="predicted"/>
<dbReference type="STRING" id="485913.Krac_9982"/>
<dbReference type="eggNOG" id="COG3247">
    <property type="taxonomic scope" value="Bacteria"/>
</dbReference>
<sequence length="187" mass="20823">MTWQRRLWLVFRGIMIVVFGIVLALMPRISFFLFLAAFATLGIIDGIAALAIGISKRRQNPRWWLIALSGVAGLVIAGLIIFAPGLTKITLIYAFAIWAIIVGVTQMLAFFRTRSLRTDWLSLLPAVFSLIIGGYLLLKSSPNVVTDVRFIGLYAIVYGILTFFQALQPARTREAVPQEAPPRHGYD</sequence>
<feature type="transmembrane region" description="Helical" evidence="1">
    <location>
        <begin position="7"/>
        <end position="25"/>
    </location>
</feature>
<evidence type="ECO:0000313" key="2">
    <source>
        <dbReference type="EMBL" id="EFH88508.1"/>
    </source>
</evidence>
<feature type="transmembrane region" description="Helical" evidence="1">
    <location>
        <begin position="120"/>
        <end position="138"/>
    </location>
</feature>
<feature type="transmembrane region" description="Helical" evidence="1">
    <location>
        <begin position="89"/>
        <end position="111"/>
    </location>
</feature>
<feature type="transmembrane region" description="Helical" evidence="1">
    <location>
        <begin position="150"/>
        <end position="167"/>
    </location>
</feature>
<accession>D6TEQ9</accession>
<reference evidence="2 3" key="1">
    <citation type="journal article" date="2011" name="Stand. Genomic Sci.">
        <title>Non-contiguous finished genome sequence and contextual data of the filamentous soil bacterium Ktedonobacter racemifer type strain (SOSP1-21).</title>
        <authorList>
            <person name="Chang Y.J."/>
            <person name="Land M."/>
            <person name="Hauser L."/>
            <person name="Chertkov O."/>
            <person name="Del Rio T.G."/>
            <person name="Nolan M."/>
            <person name="Copeland A."/>
            <person name="Tice H."/>
            <person name="Cheng J.F."/>
            <person name="Lucas S."/>
            <person name="Han C."/>
            <person name="Goodwin L."/>
            <person name="Pitluck S."/>
            <person name="Ivanova N."/>
            <person name="Ovchinikova G."/>
            <person name="Pati A."/>
            <person name="Chen A."/>
            <person name="Palaniappan K."/>
            <person name="Mavromatis K."/>
            <person name="Liolios K."/>
            <person name="Brettin T."/>
            <person name="Fiebig A."/>
            <person name="Rohde M."/>
            <person name="Abt B."/>
            <person name="Goker M."/>
            <person name="Detter J.C."/>
            <person name="Woyke T."/>
            <person name="Bristow J."/>
            <person name="Eisen J.A."/>
            <person name="Markowitz V."/>
            <person name="Hugenholtz P."/>
            <person name="Kyrpides N.C."/>
            <person name="Klenk H.P."/>
            <person name="Lapidus A."/>
        </authorList>
    </citation>
    <scope>NUCLEOTIDE SEQUENCE [LARGE SCALE GENOMIC DNA]</scope>
    <source>
        <strain evidence="3">DSM 44963</strain>
    </source>
</reference>
<dbReference type="AlphaFoldDB" id="D6TEQ9"/>
<protein>
    <submittedName>
        <fullName evidence="2">Membrane protein</fullName>
    </submittedName>
</protein>
<dbReference type="RefSeq" id="WP_007904551.1">
    <property type="nucleotide sequence ID" value="NZ_ADVG01000001.1"/>
</dbReference>
<dbReference type="Pfam" id="PF03729">
    <property type="entry name" value="DUF308"/>
    <property type="match status" value="1"/>
</dbReference>
<keyword evidence="3" id="KW-1185">Reference proteome</keyword>
<evidence type="ECO:0000256" key="1">
    <source>
        <dbReference type="SAM" id="Phobius"/>
    </source>
</evidence>
<keyword evidence="1" id="KW-0812">Transmembrane</keyword>
<dbReference type="EMBL" id="ADVG01000001">
    <property type="protein sequence ID" value="EFH88508.1"/>
    <property type="molecule type" value="Genomic_DNA"/>
</dbReference>
<dbReference type="InterPro" id="IPR005325">
    <property type="entry name" value="DUF308_memb"/>
</dbReference>
<feature type="transmembrane region" description="Helical" evidence="1">
    <location>
        <begin position="63"/>
        <end position="83"/>
    </location>
</feature>